<dbReference type="PANTHER" id="PTHR40114:SF1">
    <property type="entry name" value="SLR0698 PROTEIN"/>
    <property type="match status" value="1"/>
</dbReference>
<proteinExistence type="predicted"/>
<accession>A0ABY6C9Q9</accession>
<dbReference type="Pfam" id="PF01928">
    <property type="entry name" value="CYTH"/>
    <property type="match status" value="1"/>
</dbReference>
<dbReference type="SUPFAM" id="SSF55154">
    <property type="entry name" value="CYTH-like phosphatases"/>
    <property type="match status" value="1"/>
</dbReference>
<reference evidence="2 3" key="1">
    <citation type="submission" date="2022-09" db="EMBL/GenBank/DDBJ databases">
        <title>Interaction between co-microsymbionts with complementary sets of symbiotic genes in legume-rhizobium systems.</title>
        <authorList>
            <person name="Safronova V."/>
            <person name="Sazanova A."/>
            <person name="Afonin A."/>
            <person name="Chirak E."/>
        </authorList>
    </citation>
    <scope>NUCLEOTIDE SEQUENCE [LARGE SCALE GENOMIC DNA]</scope>
    <source>
        <strain evidence="2 3">A18/4-1</strain>
    </source>
</reference>
<dbReference type="SMART" id="SM01118">
    <property type="entry name" value="CYTH"/>
    <property type="match status" value="1"/>
</dbReference>
<evidence type="ECO:0000313" key="3">
    <source>
        <dbReference type="Proteomes" id="UP001061862"/>
    </source>
</evidence>
<evidence type="ECO:0000313" key="2">
    <source>
        <dbReference type="EMBL" id="UXN68975.1"/>
    </source>
</evidence>
<keyword evidence="3" id="KW-1185">Reference proteome</keyword>
<dbReference type="Gene3D" id="2.40.320.10">
    <property type="entry name" value="Hypothetical Protein Pfu-838710-001"/>
    <property type="match status" value="1"/>
</dbReference>
<dbReference type="PIRSF" id="PIRSF016487">
    <property type="entry name" value="CYTH_UCP016487"/>
    <property type="match status" value="1"/>
</dbReference>
<sequence>MGQEIERKFLVANDGWRIGATSSSLLRQGYLSSNAKATVRVRSKNDEQGVLTLKGKTEGISRSEYEYEIPIEDARELLAMAEPLVLEKRRYIVPFGGLIWEVDVFEGRHAGLVIAEVELDSEDQAVQLPDWVGVEVSADERYFNASLARSDGVPK</sequence>
<gene>
    <name evidence="2" type="ORF">N8A98_17255</name>
</gene>
<dbReference type="RefSeq" id="WP_262167116.1">
    <property type="nucleotide sequence ID" value="NZ_CP104965.1"/>
</dbReference>
<dbReference type="PANTHER" id="PTHR40114">
    <property type="entry name" value="SLR0698 PROTEIN"/>
    <property type="match status" value="1"/>
</dbReference>
<name>A0ABY6C9Q9_9HYPH</name>
<dbReference type="InterPro" id="IPR033469">
    <property type="entry name" value="CYTH-like_dom_sf"/>
</dbReference>
<dbReference type="CDD" id="cd07891">
    <property type="entry name" value="CYTH-like_CthTTM-like_1"/>
    <property type="match status" value="1"/>
</dbReference>
<organism evidence="2 3">
    <name type="scientific">Devosia neptuniae</name>
    <dbReference type="NCBI Taxonomy" id="191302"/>
    <lineage>
        <taxon>Bacteria</taxon>
        <taxon>Pseudomonadati</taxon>
        <taxon>Pseudomonadota</taxon>
        <taxon>Alphaproteobacteria</taxon>
        <taxon>Hyphomicrobiales</taxon>
        <taxon>Devosiaceae</taxon>
        <taxon>Devosia</taxon>
    </lineage>
</organism>
<dbReference type="Proteomes" id="UP001061862">
    <property type="component" value="Chromosome"/>
</dbReference>
<dbReference type="InterPro" id="IPR023577">
    <property type="entry name" value="CYTH_domain"/>
</dbReference>
<dbReference type="EMBL" id="CP104965">
    <property type="protein sequence ID" value="UXN68975.1"/>
    <property type="molecule type" value="Genomic_DNA"/>
</dbReference>
<dbReference type="PROSITE" id="PS51707">
    <property type="entry name" value="CYTH"/>
    <property type="match status" value="1"/>
</dbReference>
<evidence type="ECO:0000259" key="1">
    <source>
        <dbReference type="PROSITE" id="PS51707"/>
    </source>
</evidence>
<protein>
    <submittedName>
        <fullName evidence="2">CYTH domain-containing protein</fullName>
    </submittedName>
</protein>
<dbReference type="InterPro" id="IPR012042">
    <property type="entry name" value="NeuTTM/CthTTM-like"/>
</dbReference>
<feature type="domain" description="CYTH" evidence="1">
    <location>
        <begin position="2"/>
        <end position="149"/>
    </location>
</feature>